<keyword evidence="2" id="KW-0326">Glycosidase</keyword>
<feature type="region of interest" description="Disordered" evidence="3">
    <location>
        <begin position="510"/>
        <end position="573"/>
    </location>
</feature>
<dbReference type="SMART" id="SM01029">
    <property type="entry name" value="BetaGal_dom2"/>
    <property type="match status" value="1"/>
</dbReference>
<dbReference type="InterPro" id="IPR018954">
    <property type="entry name" value="Betagal_dom2"/>
</dbReference>
<gene>
    <name evidence="5" type="ORF">NEMBOFW57_001851</name>
</gene>
<dbReference type="Pfam" id="PF01979">
    <property type="entry name" value="Amidohydro_1"/>
    <property type="match status" value="1"/>
</dbReference>
<proteinExistence type="predicted"/>
<dbReference type="CDD" id="cd01299">
    <property type="entry name" value="Met_dep_hydrolase_A"/>
    <property type="match status" value="1"/>
</dbReference>
<dbReference type="PANTHER" id="PTHR43135:SF3">
    <property type="entry name" value="ALPHA-D-RIBOSE 1-METHYLPHOSPHONATE 5-TRIPHOSPHATE DIPHOSPHATASE"/>
    <property type="match status" value="1"/>
</dbReference>
<dbReference type="Gene3D" id="2.60.120.260">
    <property type="entry name" value="Galactose-binding domain-like"/>
    <property type="match status" value="1"/>
</dbReference>
<evidence type="ECO:0000313" key="6">
    <source>
        <dbReference type="Proteomes" id="UP001197093"/>
    </source>
</evidence>
<dbReference type="InterPro" id="IPR032466">
    <property type="entry name" value="Metal_Hydrolase"/>
</dbReference>
<dbReference type="Gene3D" id="3.20.20.140">
    <property type="entry name" value="Metal-dependent hydrolases"/>
    <property type="match status" value="1"/>
</dbReference>
<dbReference type="Pfam" id="PF01301">
    <property type="entry name" value="Glyco_hydro_35"/>
    <property type="match status" value="2"/>
</dbReference>
<sequence length="1324" mass="145497">MSSTYHPMSVLNGSSETSTARNPGPGARRNEITFRVKKPSVSERSNTTPDPHTITIHTSVVYEPVNKEFLENMSIEVNTKSGAISNFHARSSPDIPSPLPDNHIDLRDKFVLPGLVDSHTHIFLHSDKERFHSVQMRDESPIERTVRATNHARAALLAGYTTYRDLGTEGLGRADASLRDCINRGLTPGPRMFVATEALASSGSYEIRTENLLARSSSSGPYSGRGGGGPLALGLPRASDVGDGTDGVRAAVRRRVGDGADLIKFYADYRRRVMRFPPDMPGPGGQLLFPPDQLPRSPASMLFAQDEMDAIVQEANMAQMPVAAHAAETAMARMAAMAGVTTVEHVFEDSWRQFGMMVDEMLLRGTIWVPTLATAEEGFEPAKFERCKKNVKDAFDKGVMLAAGGDTGVFNHGLNARELEIMMDAGIPVADVLTAATFNGWYACGEDRCGYRFGWWEVGNRADIIALDADLRKDRTALRKVSFVMKDSRVWKRDGVPVDMVVPTEWPDELRQQTEEETLRSNKPLSGLSSSMEARVAAEAAKEARAADQMTDSDQHDEPAKRAPRPPNFSASPPSWDNASLFLLGQRALLFSGEFHPFRLPVPSLWADVLEKMKALGLNAVWFDVPWALLEGKPGEFRAEGVFDLAPLFEAAGELGLWLVARPGPYITTDNYVANVAAMIAKAQITNGGRVILYQPESEYSVARTLIGFNFPDPGYMQYVEDQARKAGIVVPFINNDVWNAGHNAPGTGVGQVDVYGHNSYPLDEDCNDLGWTRGMIRDMEYKSHLKVSPSTPYAVSEFQGGVIDLWGGPGFARCGERFNHEQSRVWYKSNFAAGVKIFNVYMAIAEDRTITREKYSELKLQAQFGRGSFFFAHKDEFRDRSPVSYTLTLPTSKRNMTIPQLGGTLTMPGRDTRIHVTDYELNSNMVLVYCTAEIFTWQQCHDRTVLILYGEAGETHELLLKRDPSNMTMTTSSDEDGEYLYAQWKIGAVNDQFIRAGDLHILLLDRQHAYTYWVTDVSGQQPLIVRGPYLVRSASLDDNNVLHIRADFNQSSALDLFRAVDTATVEILGVPRGATAVVLNGDAVSHTVSDDTGSWVVRIDFEPPAIPLPDLAALEWRYLDSLPELQPSYSDSAWPRADLTTTNNTYLQSPLTPTSLYASDYGFHAGGALLFRGHFTATGAETGLTLHTQGGRAFASAAFLDGAFLGSWPGNATASARRDTYPLRLAPGQRCVLTVVVDNMGNAQNVLVGGDEMKAPAGILEYRFETSGRDGPGVVEWKVTGNLGGEEYVDKVRGPLNEGGLFAERMGYHQPGAPADRFVVGAG</sequence>
<feature type="domain" description="Beta-galactosidase" evidence="4">
    <location>
        <begin position="843"/>
        <end position="1013"/>
    </location>
</feature>
<feature type="compositionally biased region" description="Polar residues" evidence="3">
    <location>
        <begin position="1"/>
        <end position="21"/>
    </location>
</feature>
<feature type="region of interest" description="Disordered" evidence="3">
    <location>
        <begin position="1"/>
        <end position="52"/>
    </location>
</feature>
<comment type="caution">
    <text evidence="5">The sequence shown here is derived from an EMBL/GenBank/DDBJ whole genome shotgun (WGS) entry which is preliminary data.</text>
</comment>
<dbReference type="Pfam" id="PF10435">
    <property type="entry name" value="BetaGal_dom2"/>
    <property type="match status" value="1"/>
</dbReference>
<organism evidence="5 6">
    <name type="scientific">Staphylotrichum longicolle</name>
    <dbReference type="NCBI Taxonomy" id="669026"/>
    <lineage>
        <taxon>Eukaryota</taxon>
        <taxon>Fungi</taxon>
        <taxon>Dikarya</taxon>
        <taxon>Ascomycota</taxon>
        <taxon>Pezizomycotina</taxon>
        <taxon>Sordariomycetes</taxon>
        <taxon>Sordariomycetidae</taxon>
        <taxon>Sordariales</taxon>
        <taxon>Chaetomiaceae</taxon>
        <taxon>Staphylotrichum</taxon>
    </lineage>
</organism>
<dbReference type="FunFam" id="2.60.120.260:FF:000065">
    <property type="entry name" value="Beta-galactosidase A"/>
    <property type="match status" value="1"/>
</dbReference>
<dbReference type="InterPro" id="IPR025972">
    <property type="entry name" value="BetaGal_dom3"/>
</dbReference>
<evidence type="ECO:0000313" key="5">
    <source>
        <dbReference type="EMBL" id="KAG7291830.1"/>
    </source>
</evidence>
<dbReference type="Gene3D" id="2.30.40.10">
    <property type="entry name" value="Urease, subunit C, domain 1"/>
    <property type="match status" value="1"/>
</dbReference>
<dbReference type="Proteomes" id="UP001197093">
    <property type="component" value="Unassembled WGS sequence"/>
</dbReference>
<dbReference type="Pfam" id="PF13364">
    <property type="entry name" value="BetaGal_ABD2"/>
    <property type="match status" value="1"/>
</dbReference>
<dbReference type="GO" id="GO:0016810">
    <property type="term" value="F:hydrolase activity, acting on carbon-nitrogen (but not peptide) bonds"/>
    <property type="evidence" value="ECO:0007669"/>
    <property type="project" value="InterPro"/>
</dbReference>
<dbReference type="SUPFAM" id="SSF49785">
    <property type="entry name" value="Galactose-binding domain-like"/>
    <property type="match status" value="1"/>
</dbReference>
<dbReference type="SUPFAM" id="SSF51338">
    <property type="entry name" value="Composite domain of metallo-dependent hydrolases"/>
    <property type="match status" value="1"/>
</dbReference>
<dbReference type="Gene3D" id="2.102.20.10">
    <property type="entry name" value="Beta-galactosidase, domain 2"/>
    <property type="match status" value="1"/>
</dbReference>
<keyword evidence="1" id="KW-0378">Hydrolase</keyword>
<evidence type="ECO:0000256" key="3">
    <source>
        <dbReference type="SAM" id="MobiDB-lite"/>
    </source>
</evidence>
<dbReference type="EMBL" id="JAHCVI010000001">
    <property type="protein sequence ID" value="KAG7291830.1"/>
    <property type="molecule type" value="Genomic_DNA"/>
</dbReference>
<feature type="compositionally biased region" description="Polar residues" evidence="3">
    <location>
        <begin position="521"/>
        <end position="532"/>
    </location>
</feature>
<dbReference type="InterPro" id="IPR057744">
    <property type="entry name" value="OTAase-like"/>
</dbReference>
<evidence type="ECO:0000259" key="4">
    <source>
        <dbReference type="SMART" id="SM01029"/>
    </source>
</evidence>
<dbReference type="InterPro" id="IPR017853">
    <property type="entry name" value="GH"/>
</dbReference>
<protein>
    <recommendedName>
        <fullName evidence="4">Beta-galactosidase domain-containing protein</fullName>
    </recommendedName>
</protein>
<dbReference type="InterPro" id="IPR036833">
    <property type="entry name" value="BetaGal_dom3_sf"/>
</dbReference>
<reference evidence="5" key="1">
    <citation type="submission" date="2023-02" db="EMBL/GenBank/DDBJ databases">
        <authorList>
            <person name="Palmer J.M."/>
        </authorList>
    </citation>
    <scope>NUCLEOTIDE SEQUENCE</scope>
    <source>
        <strain evidence="5">FW57</strain>
    </source>
</reference>
<feature type="compositionally biased region" description="Basic and acidic residues" evidence="3">
    <location>
        <begin position="510"/>
        <end position="520"/>
    </location>
</feature>
<dbReference type="GO" id="GO:0004565">
    <property type="term" value="F:beta-galactosidase activity"/>
    <property type="evidence" value="ECO:0007669"/>
    <property type="project" value="UniProtKB-ARBA"/>
</dbReference>
<dbReference type="InterPro" id="IPR037110">
    <property type="entry name" value="Betagal_dom2_sf"/>
</dbReference>
<dbReference type="InterPro" id="IPR051781">
    <property type="entry name" value="Metallo-dep_Hydrolase"/>
</dbReference>
<keyword evidence="6" id="KW-1185">Reference proteome</keyword>
<dbReference type="InterPro" id="IPR031330">
    <property type="entry name" value="Gly_Hdrlase_35_cat"/>
</dbReference>
<dbReference type="SUPFAM" id="SSF51011">
    <property type="entry name" value="Glycosyl hydrolase domain"/>
    <property type="match status" value="1"/>
</dbReference>
<dbReference type="SUPFAM" id="SSF51556">
    <property type="entry name" value="Metallo-dependent hydrolases"/>
    <property type="match status" value="1"/>
</dbReference>
<dbReference type="SUPFAM" id="SSF51445">
    <property type="entry name" value="(Trans)glycosidases"/>
    <property type="match status" value="1"/>
</dbReference>
<evidence type="ECO:0000256" key="1">
    <source>
        <dbReference type="ARBA" id="ARBA00022801"/>
    </source>
</evidence>
<dbReference type="Pfam" id="PF13363">
    <property type="entry name" value="BetaGal_dom3"/>
    <property type="match status" value="1"/>
</dbReference>
<dbReference type="InterPro" id="IPR008979">
    <property type="entry name" value="Galactose-bd-like_sf"/>
</dbReference>
<dbReference type="Gene3D" id="3.20.20.80">
    <property type="entry name" value="Glycosidases"/>
    <property type="match status" value="2"/>
</dbReference>
<dbReference type="SUPFAM" id="SSF117100">
    <property type="entry name" value="Beta-galactosidase LacA, domain 3"/>
    <property type="match status" value="1"/>
</dbReference>
<evidence type="ECO:0000256" key="2">
    <source>
        <dbReference type="ARBA" id="ARBA00023295"/>
    </source>
</evidence>
<name>A0AAD4F345_9PEZI</name>
<dbReference type="InterPro" id="IPR025300">
    <property type="entry name" value="BetaGal_jelly_roll_dom"/>
</dbReference>
<dbReference type="InterPro" id="IPR011059">
    <property type="entry name" value="Metal-dep_hydrolase_composite"/>
</dbReference>
<accession>A0AAD4F345</accession>
<dbReference type="PANTHER" id="PTHR43135">
    <property type="entry name" value="ALPHA-D-RIBOSE 1-METHYLPHOSPHONATE 5-TRIPHOSPHATE DIPHOSPHATASE"/>
    <property type="match status" value="1"/>
</dbReference>
<dbReference type="InterPro" id="IPR006680">
    <property type="entry name" value="Amidohydro-rel"/>
</dbReference>
<dbReference type="Gene3D" id="2.60.390.10">
    <property type="entry name" value="Beta-galactosidase, domain 3"/>
    <property type="match status" value="1"/>
</dbReference>